<feature type="transmembrane region" description="Helical" evidence="10">
    <location>
        <begin position="1805"/>
        <end position="1825"/>
    </location>
</feature>
<feature type="transmembrane region" description="Helical" evidence="10">
    <location>
        <begin position="963"/>
        <end position="981"/>
    </location>
</feature>
<feature type="domain" description="Wax synthase" evidence="11">
    <location>
        <begin position="380"/>
        <end position="466"/>
    </location>
</feature>
<dbReference type="PANTHER" id="PTHR31595:SF77">
    <property type="entry name" value="ACYL-COA--STEROL O-ACYLTRANSFERASE 1-LIKE"/>
    <property type="match status" value="1"/>
</dbReference>
<feature type="transmembrane region" description="Helical" evidence="10">
    <location>
        <begin position="1293"/>
        <end position="1313"/>
    </location>
</feature>
<evidence type="ECO:0000259" key="11">
    <source>
        <dbReference type="Pfam" id="PF13813"/>
    </source>
</evidence>
<name>A0A7J6E2P5_CANSA</name>
<organism evidence="12 13">
    <name type="scientific">Cannabis sativa</name>
    <name type="common">Hemp</name>
    <name type="synonym">Marijuana</name>
    <dbReference type="NCBI Taxonomy" id="3483"/>
    <lineage>
        <taxon>Eukaryota</taxon>
        <taxon>Viridiplantae</taxon>
        <taxon>Streptophyta</taxon>
        <taxon>Embryophyta</taxon>
        <taxon>Tracheophyta</taxon>
        <taxon>Spermatophyta</taxon>
        <taxon>Magnoliopsida</taxon>
        <taxon>eudicotyledons</taxon>
        <taxon>Gunneridae</taxon>
        <taxon>Pentapetalae</taxon>
        <taxon>rosids</taxon>
        <taxon>fabids</taxon>
        <taxon>Rosales</taxon>
        <taxon>Cannabaceae</taxon>
        <taxon>Cannabis</taxon>
    </lineage>
</organism>
<feature type="transmembrane region" description="Helical" evidence="10">
    <location>
        <begin position="348"/>
        <end position="371"/>
    </location>
</feature>
<feature type="transmembrane region" description="Helical" evidence="10">
    <location>
        <begin position="1263"/>
        <end position="1287"/>
    </location>
</feature>
<feature type="transmembrane region" description="Helical" evidence="10">
    <location>
        <begin position="431"/>
        <end position="452"/>
    </location>
</feature>
<feature type="transmembrane region" description="Helical" evidence="10">
    <location>
        <begin position="845"/>
        <end position="864"/>
    </location>
</feature>
<dbReference type="InterPro" id="IPR032805">
    <property type="entry name" value="Wax_synthase_dom"/>
</dbReference>
<feature type="transmembrane region" description="Helical" evidence="10">
    <location>
        <begin position="191"/>
        <end position="211"/>
    </location>
</feature>
<feature type="transmembrane region" description="Helical" evidence="10">
    <location>
        <begin position="1548"/>
        <end position="1574"/>
    </location>
</feature>
<feature type="transmembrane region" description="Helical" evidence="10">
    <location>
        <begin position="1425"/>
        <end position="1445"/>
    </location>
</feature>
<feature type="transmembrane region" description="Helical" evidence="10">
    <location>
        <begin position="1135"/>
        <end position="1155"/>
    </location>
</feature>
<keyword evidence="6" id="KW-0443">Lipid metabolism</keyword>
<evidence type="ECO:0000256" key="4">
    <source>
        <dbReference type="ARBA" id="ARBA00022692"/>
    </source>
</evidence>
<evidence type="ECO:0000256" key="3">
    <source>
        <dbReference type="ARBA" id="ARBA00022679"/>
    </source>
</evidence>
<feature type="transmembrane region" description="Helical" evidence="10">
    <location>
        <begin position="458"/>
        <end position="479"/>
    </location>
</feature>
<keyword evidence="8" id="KW-0012">Acyltransferase</keyword>
<feature type="transmembrane region" description="Helical" evidence="10">
    <location>
        <begin position="1689"/>
        <end position="1709"/>
    </location>
</feature>
<evidence type="ECO:0000256" key="7">
    <source>
        <dbReference type="ARBA" id="ARBA00023136"/>
    </source>
</evidence>
<feature type="transmembrane region" description="Helical" evidence="10">
    <location>
        <begin position="876"/>
        <end position="893"/>
    </location>
</feature>
<feature type="transmembrane region" description="Helical" evidence="10">
    <location>
        <begin position="652"/>
        <end position="678"/>
    </location>
</feature>
<comment type="similarity">
    <text evidence="2">Belongs to the wax synthase family.</text>
</comment>
<feature type="transmembrane region" description="Helical" evidence="10">
    <location>
        <begin position="125"/>
        <end position="148"/>
    </location>
</feature>
<feature type="transmembrane region" description="Helical" evidence="10">
    <location>
        <begin position="266"/>
        <end position="283"/>
    </location>
</feature>
<evidence type="ECO:0000256" key="10">
    <source>
        <dbReference type="SAM" id="Phobius"/>
    </source>
</evidence>
<dbReference type="GO" id="GO:0008374">
    <property type="term" value="F:O-acyltransferase activity"/>
    <property type="evidence" value="ECO:0007669"/>
    <property type="project" value="InterPro"/>
</dbReference>
<evidence type="ECO:0000313" key="13">
    <source>
        <dbReference type="Proteomes" id="UP000583929"/>
    </source>
</evidence>
<feature type="transmembrane region" description="Helical" evidence="10">
    <location>
        <begin position="734"/>
        <end position="755"/>
    </location>
</feature>
<feature type="transmembrane region" description="Helical" evidence="10">
    <location>
        <begin position="491"/>
        <end position="514"/>
    </location>
</feature>
<dbReference type="PANTHER" id="PTHR31595">
    <property type="entry name" value="LONG-CHAIN-ALCOHOL O-FATTY-ACYLTRANSFERASE 3-RELATED"/>
    <property type="match status" value="1"/>
</dbReference>
<accession>A0A7J6E2P5</accession>
<feature type="transmembrane region" description="Helical" evidence="10">
    <location>
        <begin position="1103"/>
        <end position="1123"/>
    </location>
</feature>
<gene>
    <name evidence="12" type="ORF">G4B88_009767</name>
</gene>
<feature type="transmembrane region" description="Helical" evidence="10">
    <location>
        <begin position="1658"/>
        <end position="1677"/>
    </location>
</feature>
<feature type="transmembrane region" description="Helical" evidence="10">
    <location>
        <begin position="319"/>
        <end position="336"/>
    </location>
</feature>
<evidence type="ECO:0000256" key="9">
    <source>
        <dbReference type="SAM" id="Coils"/>
    </source>
</evidence>
<feature type="domain" description="Wax synthase" evidence="11">
    <location>
        <begin position="77"/>
        <end position="163"/>
    </location>
</feature>
<keyword evidence="7 10" id="KW-0472">Membrane</keyword>
<reference evidence="12 13" key="1">
    <citation type="journal article" date="2020" name="bioRxiv">
        <title>Sequence and annotation of 42 cannabis genomes reveals extensive copy number variation in cannabinoid synthesis and pathogen resistance genes.</title>
        <authorList>
            <person name="Mckernan K.J."/>
            <person name="Helbert Y."/>
            <person name="Kane L.T."/>
            <person name="Ebling H."/>
            <person name="Zhang L."/>
            <person name="Liu B."/>
            <person name="Eaton Z."/>
            <person name="Mclaughlin S."/>
            <person name="Kingan S."/>
            <person name="Baybayan P."/>
            <person name="Concepcion G."/>
            <person name="Jordan M."/>
            <person name="Riva A."/>
            <person name="Barbazuk W."/>
            <person name="Harkins T."/>
        </authorList>
    </citation>
    <scope>NUCLEOTIDE SEQUENCE [LARGE SCALE GENOMIC DNA]</scope>
    <source>
        <strain evidence="13">cv. Jamaican Lion 4</strain>
        <tissue evidence="12">Leaf</tissue>
    </source>
</reference>
<evidence type="ECO:0000256" key="6">
    <source>
        <dbReference type="ARBA" id="ARBA00023098"/>
    </source>
</evidence>
<keyword evidence="3" id="KW-0808">Transferase</keyword>
<feature type="domain" description="Wax synthase" evidence="11">
    <location>
        <begin position="1215"/>
        <end position="1301"/>
    </location>
</feature>
<keyword evidence="13" id="KW-1185">Reference proteome</keyword>
<protein>
    <recommendedName>
        <fullName evidence="11">Wax synthase domain-containing protein</fullName>
    </recommendedName>
</protein>
<keyword evidence="4 10" id="KW-0812">Transmembrane</keyword>
<feature type="transmembrane region" description="Helical" evidence="10">
    <location>
        <begin position="160"/>
        <end position="179"/>
    </location>
</feature>
<feature type="domain" description="Wax synthase" evidence="11">
    <location>
        <begin position="1025"/>
        <end position="1112"/>
    </location>
</feature>
<sequence>MTKIPLIPMTKIINTTTTTHLSKNLNKPKKIGVFEYKKYMHPKVILFLYTLYIYLILDLILATTTALARAANGVELEPHFDEPYLSSSLQDFWGRRWNLMVSRVLRPTIYKPTLGFWARIIGPKWASIPAIMATFIVSGLMHELIFFYWCRVRPTWEPMLFFVLHGTCLAVEIVLKKLVGTITNDTWRLPRWISGPLTVGFVMESCFRLIFPHVLRCKTDLRLFGEYDAIRDFCKSIKRLFLFLPIVSLFLFLPLNLYSINLCGGTAFFISWLANFKLLLLAFQKGPLALKNQSFGLFIAIACLPIEIKTTKETPKRQLINFPIKALLLAILIQFLDHYKQQIHPNLVLFLYCFLIYLLLEIILAITAALARAVVGLEVEPQFNEPYLSTSLQDFWGRRWNLMVTRILRHTVYQPAIGLISTLMGRKWASIPAIIATFLVSGLVHELMYFYLSRVPPTWEVTCFFVLHGICLTVEIILKKALGDTWRFPKVMSRMLTIGFVMLTGFWLFFPQFLRCKADVKLVQEYANFVSKGMKRLICFLPIVLLFLLLPLKLNSINLGGVTAFFISWLANFKLLLFAFEKGPLASNSNSLGLFVVIACLPIAIKENPSNNKMIKQASKRHLINFPTKIIFLVVLLRVLDYKKQMHHNLVVLIYCPLIYLLLETILALAATLARALVRLELEPQFHEPYLSTSLHDFWGCRWNLMIRRILRPTIYEPTLNLVSPLVGRKWAPIPAILGTFVVSGLVHELIYYYIARVTPTWEVTSFFILHGLCYTIEICLKKTLIDTWQIPKVISRMLTVGFVTLTGIWLFFPQFFRCKADVKLVQEYAYFERKKGKEKMEGEMNNFIEVWFLALVSLSYCYVMSKLISKGIKRLIFFLPIICLFLYLPLKLNSVNLVGTTSFFLSWLANFKLLLLAFNKGPLATSNPSPISFGRFIVIASFPIEIQENNTNPSKEKSNNKIPIISFTIKTLLLAILIRVCDYKDQINPNVVLVLYCFLVYLLLETILVFVAIMVRVVAGVGLQPQFNEPYLTTSLQDFWGKRWNLMVTRILRPTVFEPTLKFSSTFIGRKWAQLPAIVATFVVSGLVHELIYFYMIRTPPTWEVTLFFVLHGLCLTVEIVLKKCLGDTWRLPSLVSGALTIGFVMLTSFWLFFPQLLRCKADVRTLEEYANLGKFLRKMVTQKNMEGEMNNFIKTTLVIVATLARAMVGLELEPHFNEPYLSTSLQDFWGKRWNLIVTRILRPTVFLPTYRFSSTFLGYKWAPLPAIVATFVVSGLVHELMYFYVSRATPTWEVTSFFVLHGLCLTVEIVLKKGLCDTWRLPGVVSGALTMGCKADVKVLEEYGDLGNQILEIRSKNQERRKREQMEEELSNLIKVWLTVFISLCYCYTTSKIVSKGLQRLVLLLPIVCLFLYLPLNLSSVTFTGLTAFFIAWLANFKLLLFAFDKGPLASSDHHHSLGIFVALACLPIKIQQNKPPLKKPEESEYKESRLLSKSYVNGHNKENPFVKTPDKGRVSLLNYAIKAVLLALVIKVYDYIDYIHPKVMWILYCFHIYFFLELVLAVMAALARVLLGLELEPQFNEPLLSSSLQDFWGKRWNLMVTNILRPSVYEPTLNLFKNFLGREWASIPAVMATFMVSALMHELVFYYLGRLMPNWKITAFFVLHGLCLTVEIVLKKAVAGRFQLPRLISGALTVVFVFSTCFWLFLPQLLRFHADVKISECLLEEYHSIIYSLNLSNHISLQRPNFIEYLRIIVTYHTININTRVFNQLCYNGNTREFERFSIIIFFIVDHIDRTVINRCVFFVQSFVFYFLFWILATLFDLDLAKSCHIKLTLLLITQCGHLNIQHFMTTYQTRLKCQLISKLLQSKKVSTLFKAACLCCNKRSELSSIVCFSSPPLFSFLRGNFREKIFHFDSNSEAANR</sequence>
<feature type="transmembrane region" description="Helical" evidence="10">
    <location>
        <begin position="623"/>
        <end position="640"/>
    </location>
</feature>
<dbReference type="EMBL" id="JAATIQ010000522">
    <property type="protein sequence ID" value="KAF4352693.1"/>
    <property type="molecule type" value="Genomic_DNA"/>
</dbReference>
<feature type="coiled-coil region" evidence="9">
    <location>
        <begin position="1350"/>
        <end position="1378"/>
    </location>
</feature>
<evidence type="ECO:0000256" key="8">
    <source>
        <dbReference type="ARBA" id="ARBA00023315"/>
    </source>
</evidence>
<dbReference type="GO" id="GO:0016020">
    <property type="term" value="C:membrane"/>
    <property type="evidence" value="ECO:0007669"/>
    <property type="project" value="UniProtKB-SubCell"/>
</dbReference>
<feature type="transmembrane region" description="Helical" evidence="10">
    <location>
        <begin position="534"/>
        <end position="552"/>
    </location>
</feature>
<feature type="transmembrane region" description="Helical" evidence="10">
    <location>
        <begin position="559"/>
        <end position="579"/>
    </location>
</feature>
<keyword evidence="5 10" id="KW-1133">Transmembrane helix</keyword>
<feature type="domain" description="Wax synthase" evidence="11">
    <location>
        <begin position="683"/>
        <end position="769"/>
    </location>
</feature>
<feature type="transmembrane region" description="Helical" evidence="10">
    <location>
        <begin position="240"/>
        <end position="260"/>
    </location>
</feature>
<feature type="domain" description="Wax synthase" evidence="11">
    <location>
        <begin position="1579"/>
        <end position="1665"/>
    </location>
</feature>
<evidence type="ECO:0000256" key="5">
    <source>
        <dbReference type="ARBA" id="ARBA00022989"/>
    </source>
</evidence>
<keyword evidence="9" id="KW-0175">Coiled coil</keyword>
<feature type="transmembrane region" description="Helical" evidence="10">
    <location>
        <begin position="44"/>
        <end position="68"/>
    </location>
</feature>
<proteinExistence type="inferred from homology"/>
<feature type="transmembrane region" description="Helical" evidence="10">
    <location>
        <begin position="993"/>
        <end position="1016"/>
    </location>
</feature>
<comment type="subcellular location">
    <subcellularLocation>
        <location evidence="1">Membrane</location>
        <topology evidence="1">Multi-pass membrane protein</topology>
    </subcellularLocation>
</comment>
<evidence type="ECO:0000256" key="2">
    <source>
        <dbReference type="ARBA" id="ARBA00007282"/>
    </source>
</evidence>
<feature type="transmembrane region" description="Helical" evidence="10">
    <location>
        <begin position="1519"/>
        <end position="1536"/>
    </location>
</feature>
<evidence type="ECO:0000313" key="12">
    <source>
        <dbReference type="EMBL" id="KAF4352693.1"/>
    </source>
</evidence>
<feature type="transmembrane region" description="Helical" evidence="10">
    <location>
        <begin position="1073"/>
        <end position="1097"/>
    </location>
</feature>
<dbReference type="Pfam" id="PF13813">
    <property type="entry name" value="MBOAT_2"/>
    <property type="match status" value="6"/>
</dbReference>
<comment type="caution">
    <text evidence="12">The sequence shown here is derived from an EMBL/GenBank/DDBJ whole genome shotgun (WGS) entry which is preliminary data.</text>
</comment>
<dbReference type="InterPro" id="IPR044851">
    <property type="entry name" value="Wax_synthase"/>
</dbReference>
<evidence type="ECO:0000256" key="1">
    <source>
        <dbReference type="ARBA" id="ARBA00004141"/>
    </source>
</evidence>
<dbReference type="GO" id="GO:0006629">
    <property type="term" value="P:lipid metabolic process"/>
    <property type="evidence" value="ECO:0007669"/>
    <property type="project" value="UniProtKB-KW"/>
</dbReference>
<dbReference type="Proteomes" id="UP000583929">
    <property type="component" value="Unassembled WGS sequence"/>
</dbReference>
<feature type="transmembrane region" description="Helical" evidence="10">
    <location>
        <begin position="1627"/>
        <end position="1652"/>
    </location>
</feature>
<feature type="transmembrane region" description="Helical" evidence="10">
    <location>
        <begin position="794"/>
        <end position="813"/>
    </location>
</feature>